<dbReference type="Gene3D" id="3.10.180.10">
    <property type="entry name" value="2,3-Dihydroxybiphenyl 1,2-Dioxygenase, domain 1"/>
    <property type="match status" value="1"/>
</dbReference>
<dbReference type="Pfam" id="PF00903">
    <property type="entry name" value="Glyoxalase"/>
    <property type="match status" value="1"/>
</dbReference>
<evidence type="ECO:0000313" key="2">
    <source>
        <dbReference type="EMBL" id="MCH1626031.1"/>
    </source>
</evidence>
<feature type="domain" description="VOC" evidence="1">
    <location>
        <begin position="3"/>
        <end position="120"/>
    </location>
</feature>
<sequence length="141" mass="15981">MFKIGGIFIPVTDVEKSAEWYQKNLGVKKIDSWEDGAGFYLPTGSTQLALVKVESHQPTEFNVNSNQKNSYYNFVVDHIEAAHQHFKNNGIVTTEIDNFGGMKFFDFFDLDGNPFSVVNEVDGSPFHSDNVRKMQESDFNS</sequence>
<dbReference type="InterPro" id="IPR037523">
    <property type="entry name" value="VOC_core"/>
</dbReference>
<organism evidence="2 3">
    <name type="scientific">Fredinandcohnia quinoae</name>
    <dbReference type="NCBI Taxonomy" id="2918902"/>
    <lineage>
        <taxon>Bacteria</taxon>
        <taxon>Bacillati</taxon>
        <taxon>Bacillota</taxon>
        <taxon>Bacilli</taxon>
        <taxon>Bacillales</taxon>
        <taxon>Bacillaceae</taxon>
        <taxon>Fredinandcohnia</taxon>
    </lineage>
</organism>
<protein>
    <submittedName>
        <fullName evidence="2">VOC family protein</fullName>
    </submittedName>
</protein>
<accession>A0AAW5E7P4</accession>
<comment type="caution">
    <text evidence="2">The sequence shown here is derived from an EMBL/GenBank/DDBJ whole genome shotgun (WGS) entry which is preliminary data.</text>
</comment>
<dbReference type="AlphaFoldDB" id="A0AAW5E7P4"/>
<dbReference type="PROSITE" id="PS51819">
    <property type="entry name" value="VOC"/>
    <property type="match status" value="1"/>
</dbReference>
<dbReference type="SUPFAM" id="SSF54593">
    <property type="entry name" value="Glyoxalase/Bleomycin resistance protein/Dihydroxybiphenyl dioxygenase"/>
    <property type="match status" value="1"/>
</dbReference>
<gene>
    <name evidence="2" type="ORF">MJG50_11880</name>
</gene>
<dbReference type="InterPro" id="IPR029068">
    <property type="entry name" value="Glyas_Bleomycin-R_OHBP_Dase"/>
</dbReference>
<reference evidence="2" key="1">
    <citation type="submission" date="2022-02" db="EMBL/GenBank/DDBJ databases">
        <title>Fredinandcohnia quinoae sp. nov. isolated from Chenopodium quinoa seeds.</title>
        <authorList>
            <person name="Saati-Santamaria Z."/>
            <person name="Flores-Felix J.D."/>
            <person name="Igual J.M."/>
            <person name="Velazquez E."/>
            <person name="Garcia-Fraile P."/>
            <person name="Martinez-Molina E."/>
        </authorList>
    </citation>
    <scope>NUCLEOTIDE SEQUENCE</scope>
    <source>
        <strain evidence="2">SECRCQ15</strain>
    </source>
</reference>
<dbReference type="Proteomes" id="UP001431131">
    <property type="component" value="Unassembled WGS sequence"/>
</dbReference>
<dbReference type="CDD" id="cd06587">
    <property type="entry name" value="VOC"/>
    <property type="match status" value="1"/>
</dbReference>
<evidence type="ECO:0000313" key="3">
    <source>
        <dbReference type="Proteomes" id="UP001431131"/>
    </source>
</evidence>
<dbReference type="InterPro" id="IPR004360">
    <property type="entry name" value="Glyas_Fos-R_dOase_dom"/>
</dbReference>
<dbReference type="RefSeq" id="WP_240255952.1">
    <property type="nucleotide sequence ID" value="NZ_JAKTTI010000017.1"/>
</dbReference>
<name>A0AAW5E7P4_9BACI</name>
<dbReference type="EMBL" id="JAKTTI010000017">
    <property type="protein sequence ID" value="MCH1626031.1"/>
    <property type="molecule type" value="Genomic_DNA"/>
</dbReference>
<proteinExistence type="predicted"/>
<evidence type="ECO:0000259" key="1">
    <source>
        <dbReference type="PROSITE" id="PS51819"/>
    </source>
</evidence>
<keyword evidence="3" id="KW-1185">Reference proteome</keyword>